<sequence>MKMKWSVEWTPTAIESLQRIPWRDADRVATAVYRLAETGEGALYVMSDDLTVTARLRVGPYRVRMTRDVREHVLRIWWVYRA</sequence>
<gene>
    <name evidence="1" type="ORF">BE17_30275</name>
</gene>
<evidence type="ECO:0000313" key="1">
    <source>
        <dbReference type="EMBL" id="KYF82596.1"/>
    </source>
</evidence>
<organism evidence="1 2">
    <name type="scientific">Sorangium cellulosum</name>
    <name type="common">Polyangium cellulosum</name>
    <dbReference type="NCBI Taxonomy" id="56"/>
    <lineage>
        <taxon>Bacteria</taxon>
        <taxon>Pseudomonadati</taxon>
        <taxon>Myxococcota</taxon>
        <taxon>Polyangia</taxon>
        <taxon>Polyangiales</taxon>
        <taxon>Polyangiaceae</taxon>
        <taxon>Sorangium</taxon>
    </lineage>
</organism>
<name>A0A150RRE2_SORCE</name>
<dbReference type="Proteomes" id="UP000075635">
    <property type="component" value="Unassembled WGS sequence"/>
</dbReference>
<proteinExistence type="predicted"/>
<dbReference type="AlphaFoldDB" id="A0A150RRE2"/>
<protein>
    <recommendedName>
        <fullName evidence="3">Type II toxin-antitoxin system RelE/ParE family toxin</fullName>
    </recommendedName>
</protein>
<evidence type="ECO:0000313" key="2">
    <source>
        <dbReference type="Proteomes" id="UP000075635"/>
    </source>
</evidence>
<reference evidence="1 2" key="1">
    <citation type="submission" date="2014-02" db="EMBL/GenBank/DDBJ databases">
        <title>The small core and large imbalanced accessory genome model reveals a collaborative survival strategy of Sorangium cellulosum strains in nature.</title>
        <authorList>
            <person name="Han K."/>
            <person name="Peng R."/>
            <person name="Blom J."/>
            <person name="Li Y.-Z."/>
        </authorList>
    </citation>
    <scope>NUCLEOTIDE SEQUENCE [LARGE SCALE GENOMIC DNA]</scope>
    <source>
        <strain evidence="1 2">So0011-07</strain>
    </source>
</reference>
<dbReference type="EMBL" id="JEMB01002228">
    <property type="protein sequence ID" value="KYF82596.1"/>
    <property type="molecule type" value="Genomic_DNA"/>
</dbReference>
<accession>A0A150RRE2</accession>
<dbReference type="Gene3D" id="3.30.2310.20">
    <property type="entry name" value="RelE-like"/>
    <property type="match status" value="1"/>
</dbReference>
<evidence type="ECO:0008006" key="3">
    <source>
        <dbReference type="Google" id="ProtNLM"/>
    </source>
</evidence>
<comment type="caution">
    <text evidence="1">The sequence shown here is derived from an EMBL/GenBank/DDBJ whole genome shotgun (WGS) entry which is preliminary data.</text>
</comment>
<dbReference type="SUPFAM" id="SSF143011">
    <property type="entry name" value="RelE-like"/>
    <property type="match status" value="1"/>
</dbReference>
<dbReference type="InterPro" id="IPR035093">
    <property type="entry name" value="RelE/ParE_toxin_dom_sf"/>
</dbReference>